<dbReference type="AlphaFoldDB" id="A0A1I7WQ72"/>
<sequence>MGNIADTLHEAGHNVTVLQPIADEDLKSGCKKARVLTTPKSKKVDKLFTIMSKGLADSWISNAKDPFSLMETSANLRNIFMYTCEC</sequence>
<dbReference type="WBParaSite" id="Hba_07290">
    <property type="protein sequence ID" value="Hba_07290"/>
    <property type="gene ID" value="Hba_07290"/>
</dbReference>
<evidence type="ECO:0000313" key="2">
    <source>
        <dbReference type="WBParaSite" id="Hba_07290"/>
    </source>
</evidence>
<keyword evidence="1" id="KW-1185">Reference proteome</keyword>
<dbReference type="Proteomes" id="UP000095283">
    <property type="component" value="Unplaced"/>
</dbReference>
<protein>
    <submittedName>
        <fullName evidence="2">Glucuronosyltransferase</fullName>
    </submittedName>
</protein>
<accession>A0A1I7WQ72</accession>
<proteinExistence type="predicted"/>
<reference evidence="2" key="1">
    <citation type="submission" date="2016-11" db="UniProtKB">
        <authorList>
            <consortium name="WormBaseParasite"/>
        </authorList>
    </citation>
    <scope>IDENTIFICATION</scope>
</reference>
<evidence type="ECO:0000313" key="1">
    <source>
        <dbReference type="Proteomes" id="UP000095283"/>
    </source>
</evidence>
<name>A0A1I7WQ72_HETBA</name>
<organism evidence="1 2">
    <name type="scientific">Heterorhabditis bacteriophora</name>
    <name type="common">Entomopathogenic nematode worm</name>
    <dbReference type="NCBI Taxonomy" id="37862"/>
    <lineage>
        <taxon>Eukaryota</taxon>
        <taxon>Metazoa</taxon>
        <taxon>Ecdysozoa</taxon>
        <taxon>Nematoda</taxon>
        <taxon>Chromadorea</taxon>
        <taxon>Rhabditida</taxon>
        <taxon>Rhabditina</taxon>
        <taxon>Rhabditomorpha</taxon>
        <taxon>Strongyloidea</taxon>
        <taxon>Heterorhabditidae</taxon>
        <taxon>Heterorhabditis</taxon>
    </lineage>
</organism>